<name>A0ABN7X623_GIGMA</name>
<accession>A0ABN7X623</accession>
<feature type="region of interest" description="Disordered" evidence="1">
    <location>
        <begin position="1"/>
        <end position="45"/>
    </location>
</feature>
<proteinExistence type="predicted"/>
<feature type="non-terminal residue" evidence="2">
    <location>
        <position position="1"/>
    </location>
</feature>
<feature type="non-terminal residue" evidence="2">
    <location>
        <position position="159"/>
    </location>
</feature>
<sequence length="159" mass="18421">SDLEKTSQTENSQEIDPISKVSQSESSQMTKQTLQNTQKKKHRHRLNKLVAKYGEEKICRTSYKYLSGWSTSNMNLHLADEHNHVAPYKGEKKLNIYCAVVEWLVVDNSSFDIINGEGFRRFMLQIDPAFRRSSYRALKKEISIANLNAKNQIKDLLEK</sequence>
<dbReference type="EMBL" id="CAJVQB010088684">
    <property type="protein sequence ID" value="CAG8847664.1"/>
    <property type="molecule type" value="Genomic_DNA"/>
</dbReference>
<evidence type="ECO:0000313" key="2">
    <source>
        <dbReference type="EMBL" id="CAG8847664.1"/>
    </source>
</evidence>
<feature type="compositionally biased region" description="Low complexity" evidence="1">
    <location>
        <begin position="28"/>
        <end position="37"/>
    </location>
</feature>
<evidence type="ECO:0000256" key="1">
    <source>
        <dbReference type="SAM" id="MobiDB-lite"/>
    </source>
</evidence>
<reference evidence="2 3" key="1">
    <citation type="submission" date="2021-06" db="EMBL/GenBank/DDBJ databases">
        <authorList>
            <person name="Kallberg Y."/>
            <person name="Tangrot J."/>
            <person name="Rosling A."/>
        </authorList>
    </citation>
    <scope>NUCLEOTIDE SEQUENCE [LARGE SCALE GENOMIC DNA]</scope>
    <source>
        <strain evidence="2 3">120-4 pot B 10/14</strain>
    </source>
</reference>
<protein>
    <submittedName>
        <fullName evidence="2">28530_t:CDS:1</fullName>
    </submittedName>
</protein>
<gene>
    <name evidence="2" type="ORF">GMARGA_LOCUS38792</name>
</gene>
<evidence type="ECO:0000313" key="3">
    <source>
        <dbReference type="Proteomes" id="UP000789901"/>
    </source>
</evidence>
<keyword evidence="3" id="KW-1185">Reference proteome</keyword>
<organism evidence="2 3">
    <name type="scientific">Gigaspora margarita</name>
    <dbReference type="NCBI Taxonomy" id="4874"/>
    <lineage>
        <taxon>Eukaryota</taxon>
        <taxon>Fungi</taxon>
        <taxon>Fungi incertae sedis</taxon>
        <taxon>Mucoromycota</taxon>
        <taxon>Glomeromycotina</taxon>
        <taxon>Glomeromycetes</taxon>
        <taxon>Diversisporales</taxon>
        <taxon>Gigasporaceae</taxon>
        <taxon>Gigaspora</taxon>
    </lineage>
</organism>
<dbReference type="Proteomes" id="UP000789901">
    <property type="component" value="Unassembled WGS sequence"/>
</dbReference>
<feature type="compositionally biased region" description="Polar residues" evidence="1">
    <location>
        <begin position="8"/>
        <end position="27"/>
    </location>
</feature>
<comment type="caution">
    <text evidence="2">The sequence shown here is derived from an EMBL/GenBank/DDBJ whole genome shotgun (WGS) entry which is preliminary data.</text>
</comment>